<proteinExistence type="predicted"/>
<organism evidence="1 2">
    <name type="scientific">Streptomyces albiflavescens</name>
    <dbReference type="NCBI Taxonomy" id="1623582"/>
    <lineage>
        <taxon>Bacteria</taxon>
        <taxon>Bacillati</taxon>
        <taxon>Actinomycetota</taxon>
        <taxon>Actinomycetes</taxon>
        <taxon>Kitasatosporales</taxon>
        <taxon>Streptomycetaceae</taxon>
        <taxon>Streptomyces</taxon>
    </lineage>
</organism>
<name>A0A917Y1R8_9ACTN</name>
<protein>
    <submittedName>
        <fullName evidence="1">Uncharacterized protein</fullName>
    </submittedName>
</protein>
<evidence type="ECO:0000313" key="2">
    <source>
        <dbReference type="Proteomes" id="UP000600365"/>
    </source>
</evidence>
<comment type="caution">
    <text evidence="1">The sequence shown here is derived from an EMBL/GenBank/DDBJ whole genome shotgun (WGS) entry which is preliminary data.</text>
</comment>
<reference evidence="1 2" key="1">
    <citation type="journal article" date="2014" name="Int. J. Syst. Evol. Microbiol.">
        <title>Complete genome sequence of Corynebacterium casei LMG S-19264T (=DSM 44701T), isolated from a smear-ripened cheese.</title>
        <authorList>
            <consortium name="US DOE Joint Genome Institute (JGI-PGF)"/>
            <person name="Walter F."/>
            <person name="Albersmeier A."/>
            <person name="Kalinowski J."/>
            <person name="Ruckert C."/>
        </authorList>
    </citation>
    <scope>NUCLEOTIDE SEQUENCE [LARGE SCALE GENOMIC DNA]</scope>
    <source>
        <strain evidence="1 2">CGMCC 4.7111</strain>
    </source>
</reference>
<dbReference type="Proteomes" id="UP000600365">
    <property type="component" value="Unassembled WGS sequence"/>
</dbReference>
<sequence>MASGHALVLRGMVDRSVLAHPLFMGVSTAHLASLVEELAGSSLGSRGGGATSAREGVACADARRVRVLSTGWCSVRDARPLQCPEPGRDPRVQRELWDETVALLAARRSAD</sequence>
<gene>
    <name evidence="1" type="ORF">GCM10011579_033260</name>
</gene>
<dbReference type="EMBL" id="BMMM01000005">
    <property type="protein sequence ID" value="GGN64145.1"/>
    <property type="molecule type" value="Genomic_DNA"/>
</dbReference>
<dbReference type="AlphaFoldDB" id="A0A917Y1R8"/>
<accession>A0A917Y1R8</accession>
<keyword evidence="2" id="KW-1185">Reference proteome</keyword>
<evidence type="ECO:0000313" key="1">
    <source>
        <dbReference type="EMBL" id="GGN64145.1"/>
    </source>
</evidence>